<proteinExistence type="predicted"/>
<dbReference type="Gene3D" id="2.50.20.20">
    <property type="match status" value="1"/>
</dbReference>
<evidence type="ECO:0000313" key="2">
    <source>
        <dbReference type="EMBL" id="TWJ10661.1"/>
    </source>
</evidence>
<feature type="chain" id="PRO_5038402770" evidence="1">
    <location>
        <begin position="28"/>
        <end position="369"/>
    </location>
</feature>
<reference evidence="2 3" key="1">
    <citation type="journal article" date="2013" name="Stand. Genomic Sci.">
        <title>Genomic Encyclopedia of Type Strains, Phase I: The one thousand microbial genomes (KMG-I) project.</title>
        <authorList>
            <person name="Kyrpides N.C."/>
            <person name="Woyke T."/>
            <person name="Eisen J.A."/>
            <person name="Garrity G."/>
            <person name="Lilburn T.G."/>
            <person name="Beck B.J."/>
            <person name="Whitman W.B."/>
            <person name="Hugenholtz P."/>
            <person name="Klenk H.P."/>
        </authorList>
    </citation>
    <scope>NUCLEOTIDE SEQUENCE [LARGE SCALE GENOMIC DNA]</scope>
    <source>
        <strain evidence="2 3">DSM 45044</strain>
    </source>
</reference>
<dbReference type="Proteomes" id="UP000321617">
    <property type="component" value="Unassembled WGS sequence"/>
</dbReference>
<dbReference type="OrthoDB" id="5173041at2"/>
<keyword evidence="3" id="KW-1185">Reference proteome</keyword>
<organism evidence="2 3">
    <name type="scientific">Stackebrandtia albiflava</name>
    <dbReference type="NCBI Taxonomy" id="406432"/>
    <lineage>
        <taxon>Bacteria</taxon>
        <taxon>Bacillati</taxon>
        <taxon>Actinomycetota</taxon>
        <taxon>Actinomycetes</taxon>
        <taxon>Glycomycetales</taxon>
        <taxon>Glycomycetaceae</taxon>
        <taxon>Stackebrandtia</taxon>
    </lineage>
</organism>
<feature type="signal peptide" evidence="1">
    <location>
        <begin position="1"/>
        <end position="27"/>
    </location>
</feature>
<dbReference type="EMBL" id="VLLL01000007">
    <property type="protein sequence ID" value="TWJ10661.1"/>
    <property type="molecule type" value="Genomic_DNA"/>
</dbReference>
<dbReference type="PROSITE" id="PS51257">
    <property type="entry name" value="PROKAR_LIPOPROTEIN"/>
    <property type="match status" value="1"/>
</dbReference>
<keyword evidence="1" id="KW-0732">Signal</keyword>
<accession>A0A562UYF0</accession>
<gene>
    <name evidence="2" type="ORF">LX16_4081</name>
</gene>
<comment type="caution">
    <text evidence="2">The sequence shown here is derived from an EMBL/GenBank/DDBJ whole genome shotgun (WGS) entry which is preliminary data.</text>
</comment>
<name>A0A562UYF0_9ACTN</name>
<evidence type="ECO:0000313" key="3">
    <source>
        <dbReference type="Proteomes" id="UP000321617"/>
    </source>
</evidence>
<dbReference type="AlphaFoldDB" id="A0A562UYF0"/>
<protein>
    <submittedName>
        <fullName evidence="2">Uncharacterized protein</fullName>
    </submittedName>
</protein>
<sequence length="369" mass="37972">MRSRSLALTSGFAVAVLAGCVSPQIGAFTDPAAQTREVVGGAMAALADLPLLEYTGGIGEISGSGEPATVSMEVTESGTSYGTAEVGEYTVDIMTIDGVVYVKASEAFWISYGASDSHAAKVDGEWVQVDPAEWFDAGAFLTPEEYAALLTEAMGDAGSTEIALPEPQDLDGVEVYPIAVGEGFVYVTVAPPHTVVAVVNVGVTVDPSDPGGVILSTDVAALDDGALDALLEVLETAIGELATVYTDDSQLVLAESSPAMECSNSTFKCTMSVDVTADISGEFVLADKVSITFKATADGGPLGSKKCDDKADAKIGETVSLSCAVTFNVPADGVEYPINSSWTVTGVATFKPDTEAILEALQEEFAELG</sequence>
<dbReference type="RefSeq" id="WP_147141470.1">
    <property type="nucleotide sequence ID" value="NZ_BAABIJ010000003.1"/>
</dbReference>
<evidence type="ECO:0000256" key="1">
    <source>
        <dbReference type="SAM" id="SignalP"/>
    </source>
</evidence>